<dbReference type="Proteomes" id="UP000298541">
    <property type="component" value="Segment"/>
</dbReference>
<evidence type="ECO:0000313" key="2">
    <source>
        <dbReference type="Proteomes" id="UP000298541"/>
    </source>
</evidence>
<dbReference type="EMBL" id="MK814752">
    <property type="protein sequence ID" value="QCG77235.1"/>
    <property type="molecule type" value="Genomic_DNA"/>
</dbReference>
<gene>
    <name evidence="1" type="primary">78</name>
    <name evidence="1" type="ORF">SEA_LUTUM_78</name>
</gene>
<organism evidence="1 2">
    <name type="scientific">Gordonia phage Lutum</name>
    <dbReference type="NCBI Taxonomy" id="2572527"/>
    <lineage>
        <taxon>Viruses</taxon>
        <taxon>Duplodnaviria</taxon>
        <taxon>Heunggongvirae</taxon>
        <taxon>Uroviricota</taxon>
        <taxon>Caudoviricetes</taxon>
        <taxon>Langleyhallvirinae</taxon>
        <taxon>Getalongvirus</taxon>
        <taxon>Getalongvirus kenna</taxon>
    </lineage>
</organism>
<proteinExistence type="predicted"/>
<protein>
    <submittedName>
        <fullName evidence="1">Uncharacterized protein</fullName>
    </submittedName>
</protein>
<evidence type="ECO:0000313" key="1">
    <source>
        <dbReference type="EMBL" id="QCG77235.1"/>
    </source>
</evidence>
<name>A0A4D6T6P2_9CAUD</name>
<accession>A0A4D6T6P2</accession>
<sequence length="79" mass="8732">MIPMPSDTPTVGYVVLAKRPDRSRPGEFDYQPAGSVWPRIDGPLNHQAYRQAKAEVDPDRYGDVEYVIGAITIVEGSDV</sequence>
<reference evidence="1 2" key="1">
    <citation type="submission" date="2019-04" db="EMBL/GenBank/DDBJ databases">
        <authorList>
            <person name="Bortz R.L."/>
            <person name="Sibal A."/>
            <person name="Dong G."/>
            <person name="Miller O.M."/>
            <person name="Radford K.S."/>
            <person name="Love K.N."/>
            <person name="Garg M."/>
            <person name="Yang Y."/>
            <person name="Butela K.A."/>
            <person name="Garlena R.A."/>
            <person name="Russell D.A."/>
            <person name="Pope W.H."/>
            <person name="Jacobs-Sera D."/>
            <person name="Hatfull G.F."/>
        </authorList>
    </citation>
    <scope>NUCLEOTIDE SEQUENCE [LARGE SCALE GENOMIC DNA]</scope>
</reference>